<proteinExistence type="predicted"/>
<protein>
    <submittedName>
        <fullName evidence="1">Amino acid deaminase</fullName>
    </submittedName>
</protein>
<reference evidence="1" key="1">
    <citation type="submission" date="2022-05" db="EMBL/GenBank/DDBJ databases">
        <title>Complete genome sequence of toluene-degrading Gulosibacter sediminis strain ACHW.36C.</title>
        <authorList>
            <person name="Wai A.C."/>
            <person name="Lai G.K."/>
            <person name="Griffin S.D."/>
            <person name="Leung F.C."/>
        </authorList>
    </citation>
    <scope>NUCLEOTIDE SEQUENCE [LARGE SCALE GENOMIC DNA]</scope>
    <source>
        <strain evidence="1">ACHW.36C</strain>
    </source>
</reference>
<dbReference type="EMBL" id="CP097160">
    <property type="protein sequence ID" value="UQN13943.1"/>
    <property type="molecule type" value="Genomic_DNA"/>
</dbReference>
<gene>
    <name evidence="1" type="ORF">M3M28_07655</name>
</gene>
<organism evidence="1">
    <name type="scientific">Gulosibacter sediminis</name>
    <dbReference type="NCBI Taxonomy" id="1729695"/>
    <lineage>
        <taxon>Bacteria</taxon>
        <taxon>Bacillati</taxon>
        <taxon>Actinomycetota</taxon>
        <taxon>Actinomycetes</taxon>
        <taxon>Micrococcales</taxon>
        <taxon>Microbacteriaceae</taxon>
        <taxon>Gulosibacter</taxon>
    </lineage>
</organism>
<evidence type="ECO:0000313" key="1">
    <source>
        <dbReference type="EMBL" id="UQN13943.1"/>
    </source>
</evidence>
<name>A0ABY4MXL3_9MICO</name>
<accession>A0ABY4MXL3</accession>
<sequence>MIERAEWLPRVLADIGEDAAAGRFAAWGHSTIIDENTGGPVLDRELFTRLHDAAGIEANYPVGNAGLLHVYGYWFSDEPTPYGFKRDRWADGHLAQALGLPADAFHLGGDRTLLERVTDAIRPQLLAPPADARGTADVRLGDATARVVLVGADEASSSALIYGIDDGDGLRLITAFPLAGEPREVISDFVEHPRYRWNADESSKTSPAVHLDVDL</sequence>